<keyword evidence="8 9" id="KW-0472">Membrane</keyword>
<gene>
    <name evidence="12" type="ORF">FA10DRAFT_229256</name>
</gene>
<dbReference type="InParanoid" id="A0A316YS92"/>
<dbReference type="PANTHER" id="PTHR21094">
    <property type="entry name" value="GOS-28 SNARE- RELATED"/>
    <property type="match status" value="1"/>
</dbReference>
<evidence type="ECO:0000256" key="2">
    <source>
        <dbReference type="ARBA" id="ARBA00008473"/>
    </source>
</evidence>
<dbReference type="GO" id="GO:0005484">
    <property type="term" value="F:SNAP receptor activity"/>
    <property type="evidence" value="ECO:0007669"/>
    <property type="project" value="TreeGrafter"/>
</dbReference>
<comment type="subunit">
    <text evidence="9">Component of several multiprotein Golgi SNARE complexes.</text>
</comment>
<feature type="compositionally biased region" description="Basic and acidic residues" evidence="10">
    <location>
        <begin position="44"/>
        <end position="53"/>
    </location>
</feature>
<evidence type="ECO:0000256" key="7">
    <source>
        <dbReference type="ARBA" id="ARBA00023034"/>
    </source>
</evidence>
<evidence type="ECO:0000313" key="13">
    <source>
        <dbReference type="Proteomes" id="UP000245768"/>
    </source>
</evidence>
<sequence>MSSFWDDQRRQARAAEARVDTALNEYSRLATELSRGSTSAWPGKDVEDPSGQDDHRLEQEIEELLNDLSTSVSKMAAMLIDPNAPPSASQMHAVQRHREVLTDFERDFHRTKTAVRHTLDRQALLGDVRVDIECYKSQYASDADALLAERGHIDNSHRMIDGTLEQAYATRADLASQQSSLQNISIRLTSTAGQVPGLNNLIRLISRRRRRDSIIMGCVIGTCTVLFIMFATR</sequence>
<dbReference type="PANTHER" id="PTHR21094:SF2">
    <property type="entry name" value="GOLGI SNAP RECEPTOR COMPLEX MEMBER 1"/>
    <property type="match status" value="1"/>
</dbReference>
<evidence type="ECO:0000256" key="3">
    <source>
        <dbReference type="ARBA" id="ARBA00022448"/>
    </source>
</evidence>
<dbReference type="Pfam" id="PF12352">
    <property type="entry name" value="V-SNARE_C"/>
    <property type="match status" value="1"/>
</dbReference>
<evidence type="ECO:0000256" key="11">
    <source>
        <dbReference type="SAM" id="Phobius"/>
    </source>
</evidence>
<dbReference type="Proteomes" id="UP000245768">
    <property type="component" value="Unassembled WGS sequence"/>
</dbReference>
<dbReference type="GeneID" id="37040698"/>
<keyword evidence="6 11" id="KW-1133">Transmembrane helix</keyword>
<organism evidence="12 13">
    <name type="scientific">Acaromyces ingoldii</name>
    <dbReference type="NCBI Taxonomy" id="215250"/>
    <lineage>
        <taxon>Eukaryota</taxon>
        <taxon>Fungi</taxon>
        <taxon>Dikarya</taxon>
        <taxon>Basidiomycota</taxon>
        <taxon>Ustilaginomycotina</taxon>
        <taxon>Exobasidiomycetes</taxon>
        <taxon>Exobasidiales</taxon>
        <taxon>Cryptobasidiaceae</taxon>
        <taxon>Acaromyces</taxon>
    </lineage>
</organism>
<dbReference type="FunCoup" id="A0A316YS92">
    <property type="interactions" value="372"/>
</dbReference>
<feature type="transmembrane region" description="Helical" evidence="11">
    <location>
        <begin position="213"/>
        <end position="232"/>
    </location>
</feature>
<evidence type="ECO:0000256" key="1">
    <source>
        <dbReference type="ARBA" id="ARBA00004409"/>
    </source>
</evidence>
<dbReference type="GO" id="GO:0006906">
    <property type="term" value="P:vesicle fusion"/>
    <property type="evidence" value="ECO:0007669"/>
    <property type="project" value="TreeGrafter"/>
</dbReference>
<comment type="subcellular location">
    <subcellularLocation>
        <location evidence="1">Golgi apparatus membrane</location>
        <topology evidence="1">Single-pass type IV membrane protein</topology>
    </subcellularLocation>
</comment>
<evidence type="ECO:0000256" key="4">
    <source>
        <dbReference type="ARBA" id="ARBA00022692"/>
    </source>
</evidence>
<dbReference type="InterPro" id="IPR023601">
    <property type="entry name" value="Golgi_SNAP_su1"/>
</dbReference>
<name>A0A316YS92_9BASI</name>
<keyword evidence="9" id="KW-0931">ER-Golgi transport</keyword>
<evidence type="ECO:0000313" key="12">
    <source>
        <dbReference type="EMBL" id="PWN90605.1"/>
    </source>
</evidence>
<keyword evidence="4 11" id="KW-0812">Transmembrane</keyword>
<evidence type="ECO:0000256" key="10">
    <source>
        <dbReference type="SAM" id="MobiDB-lite"/>
    </source>
</evidence>
<dbReference type="AlphaFoldDB" id="A0A316YS92"/>
<evidence type="ECO:0000256" key="9">
    <source>
        <dbReference type="PIRNR" id="PIRNR027109"/>
    </source>
</evidence>
<dbReference type="RefSeq" id="XP_025377803.1">
    <property type="nucleotide sequence ID" value="XM_025518782.1"/>
</dbReference>
<dbReference type="GO" id="GO:0031201">
    <property type="term" value="C:SNARE complex"/>
    <property type="evidence" value="ECO:0007669"/>
    <property type="project" value="TreeGrafter"/>
</dbReference>
<reference evidence="12 13" key="1">
    <citation type="journal article" date="2018" name="Mol. Biol. Evol.">
        <title>Broad Genomic Sampling Reveals a Smut Pathogenic Ancestry of the Fungal Clade Ustilaginomycotina.</title>
        <authorList>
            <person name="Kijpornyongpan T."/>
            <person name="Mondo S.J."/>
            <person name="Barry K."/>
            <person name="Sandor L."/>
            <person name="Lee J."/>
            <person name="Lipzen A."/>
            <person name="Pangilinan J."/>
            <person name="LaButti K."/>
            <person name="Hainaut M."/>
            <person name="Henrissat B."/>
            <person name="Grigoriev I.V."/>
            <person name="Spatafora J.W."/>
            <person name="Aime M.C."/>
        </authorList>
    </citation>
    <scope>NUCLEOTIDE SEQUENCE [LARGE SCALE GENOMIC DNA]</scope>
    <source>
        <strain evidence="12 13">MCA 4198</strain>
    </source>
</reference>
<keyword evidence="13" id="KW-1185">Reference proteome</keyword>
<keyword evidence="3 9" id="KW-0813">Transport</keyword>
<dbReference type="OrthoDB" id="422156at2759"/>
<protein>
    <recommendedName>
        <fullName evidence="9">Golgi SNAP receptor complex member 1</fullName>
    </recommendedName>
</protein>
<comment type="similarity">
    <text evidence="2 9">Belongs to the GOSR1 family.</text>
</comment>
<dbReference type="STRING" id="215250.A0A316YS92"/>
<evidence type="ECO:0000256" key="5">
    <source>
        <dbReference type="ARBA" id="ARBA00022927"/>
    </source>
</evidence>
<evidence type="ECO:0000256" key="6">
    <source>
        <dbReference type="ARBA" id="ARBA00022989"/>
    </source>
</evidence>
<dbReference type="GO" id="GO:0015031">
    <property type="term" value="P:protein transport"/>
    <property type="evidence" value="ECO:0007669"/>
    <property type="project" value="UniProtKB-KW"/>
</dbReference>
<keyword evidence="7 9" id="KW-0333">Golgi apparatus</keyword>
<dbReference type="PIRSF" id="PIRSF027109">
    <property type="entry name" value="Golgi_SNARE"/>
    <property type="match status" value="1"/>
</dbReference>
<feature type="region of interest" description="Disordered" evidence="10">
    <location>
        <begin position="32"/>
        <end position="53"/>
    </location>
</feature>
<dbReference type="GO" id="GO:0048219">
    <property type="term" value="P:inter-Golgi cisterna vesicle-mediated transport"/>
    <property type="evidence" value="ECO:0007669"/>
    <property type="project" value="TreeGrafter"/>
</dbReference>
<proteinExistence type="inferred from homology"/>
<comment type="function">
    <text evidence="9">Involved in transport from the ER to the Golgi apparatus as well as in intra-Golgi transport. It belongs to a super-family of proteins called t-SNAREs or soluble NSF (N-ethylmaleimide-sensitive factor) attachment protein receptor.</text>
</comment>
<dbReference type="GO" id="GO:0000139">
    <property type="term" value="C:Golgi membrane"/>
    <property type="evidence" value="ECO:0007669"/>
    <property type="project" value="UniProtKB-SubCell"/>
</dbReference>
<keyword evidence="5 9" id="KW-0653">Protein transport</keyword>
<dbReference type="GO" id="GO:0005797">
    <property type="term" value="C:Golgi medial cisterna"/>
    <property type="evidence" value="ECO:0007669"/>
    <property type="project" value="TreeGrafter"/>
</dbReference>
<dbReference type="GO" id="GO:0006888">
    <property type="term" value="P:endoplasmic reticulum to Golgi vesicle-mediated transport"/>
    <property type="evidence" value="ECO:0007669"/>
    <property type="project" value="InterPro"/>
</dbReference>
<accession>A0A316YS92</accession>
<dbReference type="EMBL" id="KZ819636">
    <property type="protein sequence ID" value="PWN90605.1"/>
    <property type="molecule type" value="Genomic_DNA"/>
</dbReference>
<dbReference type="GO" id="GO:0005801">
    <property type="term" value="C:cis-Golgi network"/>
    <property type="evidence" value="ECO:0007669"/>
    <property type="project" value="InterPro"/>
</dbReference>
<evidence type="ECO:0000256" key="8">
    <source>
        <dbReference type="ARBA" id="ARBA00023136"/>
    </source>
</evidence>